<keyword evidence="4" id="KW-1185">Reference proteome</keyword>
<name>A0A9P1GW33_9PEZI</name>
<feature type="region of interest" description="Disordered" evidence="2">
    <location>
        <begin position="839"/>
        <end position="941"/>
    </location>
</feature>
<dbReference type="OrthoDB" id="5103162at2759"/>
<proteinExistence type="predicted"/>
<organism evidence="3 4">
    <name type="scientific">Parascedosporium putredinis</name>
    <dbReference type="NCBI Taxonomy" id="1442378"/>
    <lineage>
        <taxon>Eukaryota</taxon>
        <taxon>Fungi</taxon>
        <taxon>Dikarya</taxon>
        <taxon>Ascomycota</taxon>
        <taxon>Pezizomycotina</taxon>
        <taxon>Sordariomycetes</taxon>
        <taxon>Hypocreomycetidae</taxon>
        <taxon>Microascales</taxon>
        <taxon>Microascaceae</taxon>
        <taxon>Parascedosporium</taxon>
    </lineage>
</organism>
<evidence type="ECO:0000256" key="1">
    <source>
        <dbReference type="SAM" id="Coils"/>
    </source>
</evidence>
<accession>A0A9P1GW33</accession>
<feature type="compositionally biased region" description="Basic and acidic residues" evidence="2">
    <location>
        <begin position="661"/>
        <end position="672"/>
    </location>
</feature>
<feature type="compositionally biased region" description="Basic and acidic residues" evidence="2">
    <location>
        <begin position="696"/>
        <end position="713"/>
    </location>
</feature>
<feature type="region of interest" description="Disordered" evidence="2">
    <location>
        <begin position="125"/>
        <end position="150"/>
    </location>
</feature>
<dbReference type="EMBL" id="CALLCH030000001">
    <property type="protein sequence ID" value="CAI4211016.1"/>
    <property type="molecule type" value="Genomic_DNA"/>
</dbReference>
<comment type="caution">
    <text evidence="3">The sequence shown here is derived from an EMBL/GenBank/DDBJ whole genome shotgun (WGS) entry which is preliminary data.</text>
</comment>
<protein>
    <submittedName>
        <fullName evidence="3">Uncharacterized protein</fullName>
    </submittedName>
</protein>
<gene>
    <name evidence="3" type="ORF">PPNO1_LOCUS813</name>
</gene>
<feature type="compositionally biased region" description="Low complexity" evidence="2">
    <location>
        <begin position="50"/>
        <end position="64"/>
    </location>
</feature>
<feature type="compositionally biased region" description="Polar residues" evidence="2">
    <location>
        <begin position="684"/>
        <end position="695"/>
    </location>
</feature>
<dbReference type="AlphaFoldDB" id="A0A9P1GW33"/>
<feature type="region of interest" description="Disordered" evidence="2">
    <location>
        <begin position="49"/>
        <end position="71"/>
    </location>
</feature>
<feature type="compositionally biased region" description="Acidic residues" evidence="2">
    <location>
        <begin position="640"/>
        <end position="660"/>
    </location>
</feature>
<reference evidence="3" key="1">
    <citation type="submission" date="2022-11" db="EMBL/GenBank/DDBJ databases">
        <authorList>
            <person name="Scott C."/>
            <person name="Bruce N."/>
        </authorList>
    </citation>
    <scope>NUCLEOTIDE SEQUENCE</scope>
</reference>
<feature type="region of interest" description="Disordered" evidence="2">
    <location>
        <begin position="578"/>
        <end position="768"/>
    </location>
</feature>
<feature type="compositionally biased region" description="Basic and acidic residues" evidence="2">
    <location>
        <begin position="722"/>
        <end position="738"/>
    </location>
</feature>
<sequence length="1193" mass="136029">MVRHDELQDQMDLCSLISTAVNPARRRLRSVHEVEVARIVELAVENSRLQQTSQASQANAAAPSTDKEAKALREENAHLGAELKAMRYAHERRKMEARDLLNTAILDRKVLTDKITELEVLEAKEERRKNKASGRSFLPPAGIRPQQAPGQERRSLEAMAHLLDSYHDKLTSIADLGVEQEQLLLSKVEVAIEDLGKQEILAGEAIASLEERVFSDSKSLIQVRAGFPKDLVEWLAKLVPCVEELTRRIRALDAQQWRVSRQLDTITSIRGVAKAPNDELLKVKRSFYILRRQIKAHFATALDVYGKLRDKEGIVADVILKETTGALRSLPEEEMKPLIDAHYTEVGAVKDLDKALNEARGTYHWKLERLRTSVAQEVSDYQDKISGYERKLADMSKQQVQPDTTSKDIPAIKSRISRLRGELEAKERLAENVNDLNQHIRSEDQLLHLRDTELVGLENQRLNLIDDLVHELFEKKNHGAAQTLRRQIRYLGDRRTSKDYQKIDLKSSSTLESLGIKSDAGVIEDLAKGMIRWRNERGLTLGLAYQYLRILQSQLGYYDVKIDNVETEIETLLSDLSKRAGTNDPKPTPKLRLDRSEDAGFQTTPTKGPIDPSKRTKAPRPMKARVSDQREENDPREESPECEEGEPVDQNEDECDEGDSEGPKLPKGHDSLRSAQSARFRKPLTQTKTISQTLPRQRDERERKGEKADDRSKAHISRRQHNTADIKDGGKRTTHEPEPFSDTPDEERQASTLRCNECGRPKQRRPLNMKDQFDGIGAFMENNSRQFQNLKEKWQKSERKRLRSLEKSIFRLEEELEEKWRLLDQGLFQLGEPSVARLDRRHQRASCGERDGCDSSKGDEKGHPQVILDEGQEKSSPPKSLDKDKEASLQKPIDRSEERDRPLEPPARTKGESPRKPVDKGKEQGQESSPKSLNKDKGKGCLKKTLDKDEAKSHPLETLDEDILGLIGGGCPCSIYGYPELEALQRRDEFCTCPTTMATDSLLLQLETYHRVSLLMYACLLWLVYLPCRLWRRIKPLDFLPAGLRTILSLPPAASDAAPTKGTVPEIHWPHFDSTDYFRIFCHFLFLITLQVYIAASRERDLWLWGNSRFKSTYGIELLHGLPYPRWGPRVDPRLMASHGELWDRMTFIIGLIPEFLVASYLWLDRYLALLGGALWTVLRRTMGDGVLQQAFG</sequence>
<evidence type="ECO:0000313" key="4">
    <source>
        <dbReference type="Proteomes" id="UP000838763"/>
    </source>
</evidence>
<feature type="coiled-coil region" evidence="1">
    <location>
        <begin position="780"/>
        <end position="815"/>
    </location>
</feature>
<feature type="coiled-coil region" evidence="1">
    <location>
        <begin position="378"/>
        <end position="446"/>
    </location>
</feature>
<feature type="compositionally biased region" description="Basic and acidic residues" evidence="2">
    <location>
        <begin position="625"/>
        <end position="639"/>
    </location>
</feature>
<dbReference type="Proteomes" id="UP000838763">
    <property type="component" value="Unassembled WGS sequence"/>
</dbReference>
<evidence type="ECO:0000256" key="2">
    <source>
        <dbReference type="SAM" id="MobiDB-lite"/>
    </source>
</evidence>
<evidence type="ECO:0000313" key="3">
    <source>
        <dbReference type="EMBL" id="CAI4211016.1"/>
    </source>
</evidence>
<keyword evidence="1" id="KW-0175">Coiled coil</keyword>
<feature type="compositionally biased region" description="Basic and acidic residues" evidence="2">
    <location>
        <begin position="880"/>
        <end position="925"/>
    </location>
</feature>
<feature type="compositionally biased region" description="Basic and acidic residues" evidence="2">
    <location>
        <begin position="847"/>
        <end position="863"/>
    </location>
</feature>